<proteinExistence type="predicted"/>
<accession>A0A2G8RBA0</accession>
<keyword evidence="2" id="KW-1185">Reference proteome</keyword>
<organism evidence="1 2">
    <name type="scientific">Puniceibacterium antarcticum</name>
    <dbReference type="NCBI Taxonomy" id="1206336"/>
    <lineage>
        <taxon>Bacteria</taxon>
        <taxon>Pseudomonadati</taxon>
        <taxon>Pseudomonadota</taxon>
        <taxon>Alphaproteobacteria</taxon>
        <taxon>Rhodobacterales</taxon>
        <taxon>Paracoccaceae</taxon>
        <taxon>Puniceibacterium</taxon>
    </lineage>
</organism>
<dbReference type="InterPro" id="IPR028208">
    <property type="entry name" value="Effector_pro_NleD-like"/>
</dbReference>
<dbReference type="AlphaFoldDB" id="A0A2G8RBA0"/>
<comment type="caution">
    <text evidence="1">The sequence shown here is derived from an EMBL/GenBank/DDBJ whole genome shotgun (WGS) entry which is preliminary data.</text>
</comment>
<gene>
    <name evidence="1" type="ORF">P775_19785</name>
</gene>
<name>A0A2G8RBA0_9RHOB</name>
<protein>
    <submittedName>
        <fullName evidence="1">Uncharacterized protein</fullName>
    </submittedName>
</protein>
<evidence type="ECO:0000313" key="2">
    <source>
        <dbReference type="Proteomes" id="UP000231259"/>
    </source>
</evidence>
<reference evidence="1 2" key="1">
    <citation type="submission" date="2013-09" db="EMBL/GenBank/DDBJ databases">
        <title>Genome sequencing of Phaeobacter antarcticus sp. nov. SM1211.</title>
        <authorList>
            <person name="Zhang X.-Y."/>
            <person name="Liu C."/>
            <person name="Chen X.-L."/>
            <person name="Xie B.-B."/>
            <person name="Qin Q.-L."/>
            <person name="Rong J.-C."/>
            <person name="Zhang Y.-Z."/>
        </authorList>
    </citation>
    <scope>NUCLEOTIDE SEQUENCE [LARGE SCALE GENOMIC DNA]</scope>
    <source>
        <strain evidence="1 2">SM1211</strain>
    </source>
</reference>
<dbReference type="Proteomes" id="UP000231259">
    <property type="component" value="Unassembled WGS sequence"/>
</dbReference>
<dbReference type="Pfam" id="PF14891">
    <property type="entry name" value="Peptidase_M91"/>
    <property type="match status" value="1"/>
</dbReference>
<dbReference type="EMBL" id="AWWI01000121">
    <property type="protein sequence ID" value="PIL18812.1"/>
    <property type="molecule type" value="Genomic_DNA"/>
</dbReference>
<evidence type="ECO:0000313" key="1">
    <source>
        <dbReference type="EMBL" id="PIL18812.1"/>
    </source>
</evidence>
<sequence length="183" mass="19604">MDEETGVISQNWLHGVFLDVKSFFVPGTGFDTGRELVNRVVSDTQKTTISFEAGQAGADRADPSVNWMATKGDATVAYDPAFTPSLPEFNPATGKVNDVAVDPGIAIGHELIHATHIMAGQISGLSPVNYTGVDGTPHRAKFDEEARTVGVGGSPRADDITENDLRRQNGIDLRNNYSDYAVP</sequence>